<sequence length="162" mass="18146">MDPSFVQLLNDGVYNDNEEMNSQTPLSSQPQDLTSKSKKGRNQSGVSEEDKIREACSMYQKIQGSSFPYMHCWTELRHSPKFAPNQPKSKKNKTSPNDESPTTPSSGGSPASVNFEIENDDMTERPLGRKAAKRLKKLNLESKEDAFKVLLTEMKENLTSTA</sequence>
<dbReference type="Proteomes" id="UP001237642">
    <property type="component" value="Unassembled WGS sequence"/>
</dbReference>
<evidence type="ECO:0000313" key="3">
    <source>
        <dbReference type="EMBL" id="KAK1367926.1"/>
    </source>
</evidence>
<reference evidence="3" key="1">
    <citation type="submission" date="2023-02" db="EMBL/GenBank/DDBJ databases">
        <title>Genome of toxic invasive species Heracleum sosnowskyi carries increased number of genes despite the absence of recent whole-genome duplications.</title>
        <authorList>
            <person name="Schelkunov M."/>
            <person name="Shtratnikova V."/>
            <person name="Makarenko M."/>
            <person name="Klepikova A."/>
            <person name="Omelchenko D."/>
            <person name="Novikova G."/>
            <person name="Obukhova E."/>
            <person name="Bogdanov V."/>
            <person name="Penin A."/>
            <person name="Logacheva M."/>
        </authorList>
    </citation>
    <scope>NUCLEOTIDE SEQUENCE</scope>
    <source>
        <strain evidence="3">Hsosn_3</strain>
        <tissue evidence="3">Leaf</tissue>
    </source>
</reference>
<proteinExistence type="predicted"/>
<feature type="domain" description="No apical meristem-associated C-terminal" evidence="2">
    <location>
        <begin position="66"/>
        <end position="156"/>
    </location>
</feature>
<evidence type="ECO:0000259" key="2">
    <source>
        <dbReference type="Pfam" id="PF14303"/>
    </source>
</evidence>
<feature type="region of interest" description="Disordered" evidence="1">
    <location>
        <begin position="79"/>
        <end position="128"/>
    </location>
</feature>
<organism evidence="3 4">
    <name type="scientific">Heracleum sosnowskyi</name>
    <dbReference type="NCBI Taxonomy" id="360622"/>
    <lineage>
        <taxon>Eukaryota</taxon>
        <taxon>Viridiplantae</taxon>
        <taxon>Streptophyta</taxon>
        <taxon>Embryophyta</taxon>
        <taxon>Tracheophyta</taxon>
        <taxon>Spermatophyta</taxon>
        <taxon>Magnoliopsida</taxon>
        <taxon>eudicotyledons</taxon>
        <taxon>Gunneridae</taxon>
        <taxon>Pentapetalae</taxon>
        <taxon>asterids</taxon>
        <taxon>campanulids</taxon>
        <taxon>Apiales</taxon>
        <taxon>Apiaceae</taxon>
        <taxon>Apioideae</taxon>
        <taxon>apioid superclade</taxon>
        <taxon>Tordylieae</taxon>
        <taxon>Tordyliinae</taxon>
        <taxon>Heracleum</taxon>
    </lineage>
</organism>
<dbReference type="InterPro" id="IPR029466">
    <property type="entry name" value="NAM-associated_C"/>
</dbReference>
<comment type="caution">
    <text evidence="3">The sequence shown here is derived from an EMBL/GenBank/DDBJ whole genome shotgun (WGS) entry which is preliminary data.</text>
</comment>
<protein>
    <recommendedName>
        <fullName evidence="2">No apical meristem-associated C-terminal domain-containing protein</fullName>
    </recommendedName>
</protein>
<feature type="compositionally biased region" description="Low complexity" evidence="1">
    <location>
        <begin position="100"/>
        <end position="110"/>
    </location>
</feature>
<name>A0AAD8HIQ9_9APIA</name>
<feature type="region of interest" description="Disordered" evidence="1">
    <location>
        <begin position="1"/>
        <end position="51"/>
    </location>
</feature>
<feature type="compositionally biased region" description="Polar residues" evidence="1">
    <location>
        <begin position="20"/>
        <end position="34"/>
    </location>
</feature>
<reference evidence="3" key="2">
    <citation type="submission" date="2023-05" db="EMBL/GenBank/DDBJ databases">
        <authorList>
            <person name="Schelkunov M.I."/>
        </authorList>
    </citation>
    <scope>NUCLEOTIDE SEQUENCE</scope>
    <source>
        <strain evidence="3">Hsosn_3</strain>
        <tissue evidence="3">Leaf</tissue>
    </source>
</reference>
<keyword evidence="4" id="KW-1185">Reference proteome</keyword>
<dbReference type="PANTHER" id="PTHR45023">
    <property type="match status" value="1"/>
</dbReference>
<gene>
    <name evidence="3" type="ORF">POM88_034018</name>
</gene>
<dbReference type="EMBL" id="JAUIZM010000008">
    <property type="protein sequence ID" value="KAK1367926.1"/>
    <property type="molecule type" value="Genomic_DNA"/>
</dbReference>
<dbReference type="Pfam" id="PF14303">
    <property type="entry name" value="NAM-associated"/>
    <property type="match status" value="1"/>
</dbReference>
<accession>A0AAD8HIQ9</accession>
<evidence type="ECO:0000256" key="1">
    <source>
        <dbReference type="SAM" id="MobiDB-lite"/>
    </source>
</evidence>
<dbReference type="PANTHER" id="PTHR45023:SF4">
    <property type="entry name" value="GLYCINE-RICH PROTEIN-RELATED"/>
    <property type="match status" value="1"/>
</dbReference>
<dbReference type="AlphaFoldDB" id="A0AAD8HIQ9"/>
<evidence type="ECO:0000313" key="4">
    <source>
        <dbReference type="Proteomes" id="UP001237642"/>
    </source>
</evidence>